<dbReference type="GO" id="GO:0006313">
    <property type="term" value="P:DNA transposition"/>
    <property type="evidence" value="ECO:0007669"/>
    <property type="project" value="InterPro"/>
</dbReference>
<dbReference type="GO" id="GO:0004803">
    <property type="term" value="F:transposase activity"/>
    <property type="evidence" value="ECO:0007669"/>
    <property type="project" value="InterPro"/>
</dbReference>
<dbReference type="EMBL" id="FO704551">
    <property type="protein sequence ID" value="CDG22353.1"/>
    <property type="molecule type" value="Genomic_DNA"/>
</dbReference>
<proteinExistence type="predicted"/>
<dbReference type="AlphaFoldDB" id="A0A068R574"/>
<dbReference type="Pfam" id="PF03400">
    <property type="entry name" value="DDE_Tnp_IS1"/>
    <property type="match status" value="1"/>
</dbReference>
<protein>
    <recommendedName>
        <fullName evidence="3">Transposase</fullName>
    </recommendedName>
</protein>
<evidence type="ECO:0000313" key="2">
    <source>
        <dbReference type="Proteomes" id="UP000032735"/>
    </source>
</evidence>
<evidence type="ECO:0008006" key="3">
    <source>
        <dbReference type="Google" id="ProtNLM"/>
    </source>
</evidence>
<organism evidence="1 2">
    <name type="scientific">Xenorhabdus poinarii G6</name>
    <dbReference type="NCBI Taxonomy" id="1354304"/>
    <lineage>
        <taxon>Bacteria</taxon>
        <taxon>Pseudomonadati</taxon>
        <taxon>Pseudomonadota</taxon>
        <taxon>Gammaproteobacteria</taxon>
        <taxon>Enterobacterales</taxon>
        <taxon>Morganellaceae</taxon>
        <taxon>Xenorhabdus</taxon>
    </lineage>
</organism>
<dbReference type="STRING" id="1354304.XPG1_2701"/>
<name>A0A068R574_9GAMM</name>
<reference evidence="1 2" key="1">
    <citation type="submission" date="2013-07" db="EMBL/GenBank/DDBJ databases">
        <authorList>
            <person name="Genoscope - CEA"/>
        </authorList>
    </citation>
    <scope>NUCLEOTIDE SEQUENCE [LARGE SCALE GENOMIC DNA]</scope>
    <source>
        <strain evidence="1 2">G6</strain>
    </source>
</reference>
<dbReference type="HOGENOM" id="CLU_3207160_0_0_6"/>
<keyword evidence="2" id="KW-1185">Reference proteome</keyword>
<evidence type="ECO:0000313" key="1">
    <source>
        <dbReference type="EMBL" id="CDG22353.1"/>
    </source>
</evidence>
<dbReference type="Proteomes" id="UP000032735">
    <property type="component" value="Chromosome"/>
</dbReference>
<accession>A0A068R574</accession>
<dbReference type="KEGG" id="xpo:XPG1_2701"/>
<dbReference type="InterPro" id="IPR005063">
    <property type="entry name" value="Transposase_27"/>
</dbReference>
<gene>
    <name evidence="1" type="ORF">XPG1_2701</name>
</gene>
<dbReference type="GO" id="GO:0003677">
    <property type="term" value="F:DNA binding"/>
    <property type="evidence" value="ECO:0007669"/>
    <property type="project" value="InterPro"/>
</dbReference>
<sequence>MDEQWSFVGHKKQRHWLWYAFWREEQFVTHVQWKSTKNLLAHIIY</sequence>